<feature type="transmembrane region" description="Helical" evidence="1">
    <location>
        <begin position="12"/>
        <end position="30"/>
    </location>
</feature>
<dbReference type="PANTHER" id="PTHR43031">
    <property type="entry name" value="FAD-DEPENDENT OXIDOREDUCTASE"/>
    <property type="match status" value="1"/>
</dbReference>
<dbReference type="OrthoDB" id="9802991at2"/>
<reference evidence="3 4" key="1">
    <citation type="journal article" date="2013" name="Genome Announc.">
        <title>Draft Genome Sequence of an Alphaproteobacterium, Caenispirillum salinarum AK4(T), Isolated from a Solar Saltern.</title>
        <authorList>
            <person name="Khatri I."/>
            <person name="Singh A."/>
            <person name="Korpole S."/>
            <person name="Pinnaka A.K."/>
            <person name="Subramanian S."/>
        </authorList>
    </citation>
    <scope>NUCLEOTIDE SEQUENCE [LARGE SCALE GENOMIC DNA]</scope>
    <source>
        <strain evidence="3 4">AK4</strain>
    </source>
</reference>
<keyword evidence="4" id="KW-1185">Reference proteome</keyword>
<keyword evidence="1" id="KW-0472">Membrane</keyword>
<dbReference type="RefSeq" id="WP_009540054.1">
    <property type="nucleotide sequence ID" value="NZ_ANHY01000006.1"/>
</dbReference>
<comment type="caution">
    <text evidence="3">The sequence shown here is derived from an EMBL/GenBank/DDBJ whole genome shotgun (WGS) entry which is preliminary data.</text>
</comment>
<protein>
    <submittedName>
        <fullName evidence="3">Rhodanese-like protein</fullName>
    </submittedName>
</protein>
<dbReference type="Gene3D" id="3.40.250.10">
    <property type="entry name" value="Rhodanese-like domain"/>
    <property type="match status" value="1"/>
</dbReference>
<dbReference type="InterPro" id="IPR050229">
    <property type="entry name" value="GlpE_sulfurtransferase"/>
</dbReference>
<feature type="domain" description="Rhodanese" evidence="2">
    <location>
        <begin position="54"/>
        <end position="150"/>
    </location>
</feature>
<proteinExistence type="predicted"/>
<evidence type="ECO:0000313" key="3">
    <source>
        <dbReference type="EMBL" id="EKV31573.1"/>
    </source>
</evidence>
<dbReference type="PROSITE" id="PS50206">
    <property type="entry name" value="RHODANESE_3"/>
    <property type="match status" value="1"/>
</dbReference>
<dbReference type="Pfam" id="PF00581">
    <property type="entry name" value="Rhodanese"/>
    <property type="match status" value="1"/>
</dbReference>
<dbReference type="eggNOG" id="COG0607">
    <property type="taxonomic scope" value="Bacteria"/>
</dbReference>
<name>K9HMN9_9PROT</name>
<dbReference type="InterPro" id="IPR036873">
    <property type="entry name" value="Rhodanese-like_dom_sf"/>
</dbReference>
<gene>
    <name evidence="3" type="ORF">C882_3946</name>
</gene>
<organism evidence="3 4">
    <name type="scientific">Caenispirillum salinarum AK4</name>
    <dbReference type="NCBI Taxonomy" id="1238182"/>
    <lineage>
        <taxon>Bacteria</taxon>
        <taxon>Pseudomonadati</taxon>
        <taxon>Pseudomonadota</taxon>
        <taxon>Alphaproteobacteria</taxon>
        <taxon>Rhodospirillales</taxon>
        <taxon>Novispirillaceae</taxon>
        <taxon>Caenispirillum</taxon>
    </lineage>
</organism>
<evidence type="ECO:0000313" key="4">
    <source>
        <dbReference type="Proteomes" id="UP000009881"/>
    </source>
</evidence>
<sequence>MDQFLDGISEFFGSDVLAAIVAGFAALLLVKVVPRLIAGAPFVPPREVKKRLDSGEDALVIDVREPHEFNDALGHVPGALNLPISQLTSRAKSLSEDLKAYADTPVYLACKSSNRAASAARTLKGAGLRNVQVVAGGMMKWNRQGLPVQRG</sequence>
<evidence type="ECO:0000256" key="1">
    <source>
        <dbReference type="SAM" id="Phobius"/>
    </source>
</evidence>
<dbReference type="SUPFAM" id="SSF52821">
    <property type="entry name" value="Rhodanese/Cell cycle control phosphatase"/>
    <property type="match status" value="1"/>
</dbReference>
<evidence type="ECO:0000259" key="2">
    <source>
        <dbReference type="PROSITE" id="PS50206"/>
    </source>
</evidence>
<dbReference type="EMBL" id="ANHY01000006">
    <property type="protein sequence ID" value="EKV31573.1"/>
    <property type="molecule type" value="Genomic_DNA"/>
</dbReference>
<dbReference type="STRING" id="1238182.C882_3946"/>
<keyword evidence="1" id="KW-0812">Transmembrane</keyword>
<dbReference type="SMART" id="SM00450">
    <property type="entry name" value="RHOD"/>
    <property type="match status" value="1"/>
</dbReference>
<dbReference type="Proteomes" id="UP000009881">
    <property type="component" value="Unassembled WGS sequence"/>
</dbReference>
<dbReference type="InterPro" id="IPR001763">
    <property type="entry name" value="Rhodanese-like_dom"/>
</dbReference>
<keyword evidence="1" id="KW-1133">Transmembrane helix</keyword>
<dbReference type="AlphaFoldDB" id="K9HMN9"/>
<dbReference type="CDD" id="cd00158">
    <property type="entry name" value="RHOD"/>
    <property type="match status" value="1"/>
</dbReference>
<dbReference type="PANTHER" id="PTHR43031:SF1">
    <property type="entry name" value="PYRIDINE NUCLEOTIDE-DISULPHIDE OXIDOREDUCTASE"/>
    <property type="match status" value="1"/>
</dbReference>
<accession>K9HMN9</accession>